<dbReference type="GO" id="GO:0045842">
    <property type="term" value="P:positive regulation of mitotic metaphase/anaphase transition"/>
    <property type="evidence" value="ECO:0007669"/>
    <property type="project" value="TreeGrafter"/>
</dbReference>
<dbReference type="GO" id="GO:0051301">
    <property type="term" value="P:cell division"/>
    <property type="evidence" value="ECO:0007669"/>
    <property type="project" value="UniProtKB-KW"/>
</dbReference>
<dbReference type="InterPro" id="IPR011990">
    <property type="entry name" value="TPR-like_helical_dom_sf"/>
</dbReference>
<proteinExistence type="predicted"/>
<dbReference type="OrthoDB" id="10262026at2759"/>
<keyword evidence="6" id="KW-0131">Cell cycle</keyword>
<keyword evidence="2" id="KW-0677">Repeat</keyword>
<dbReference type="SUPFAM" id="SSF48452">
    <property type="entry name" value="TPR-like"/>
    <property type="match status" value="1"/>
</dbReference>
<evidence type="ECO:0000256" key="1">
    <source>
        <dbReference type="ARBA" id="ARBA00022618"/>
    </source>
</evidence>
<evidence type="ECO:0000259" key="8">
    <source>
        <dbReference type="Pfam" id="PF04049"/>
    </source>
</evidence>
<accession>A0A196SHK1</accession>
<dbReference type="Pfam" id="PF13428">
    <property type="entry name" value="TPR_14"/>
    <property type="match status" value="1"/>
</dbReference>
<dbReference type="InterPro" id="IPR019734">
    <property type="entry name" value="TPR_rpt"/>
</dbReference>
<dbReference type="SMART" id="SM00028">
    <property type="entry name" value="TPR"/>
    <property type="match status" value="1"/>
</dbReference>
<evidence type="ECO:0000256" key="6">
    <source>
        <dbReference type="ARBA" id="ARBA00023306"/>
    </source>
</evidence>
<dbReference type="GO" id="GO:0005680">
    <property type="term" value="C:anaphase-promoting complex"/>
    <property type="evidence" value="ECO:0007669"/>
    <property type="project" value="InterPro"/>
</dbReference>
<dbReference type="GO" id="GO:0016567">
    <property type="term" value="P:protein ubiquitination"/>
    <property type="evidence" value="ECO:0007669"/>
    <property type="project" value="TreeGrafter"/>
</dbReference>
<protein>
    <submittedName>
        <fullName evidence="9">Anaphase-promoting complex subunit Apc8</fullName>
    </submittedName>
</protein>
<evidence type="ECO:0000256" key="3">
    <source>
        <dbReference type="ARBA" id="ARBA00022776"/>
    </source>
</evidence>
<dbReference type="STRING" id="478820.A0A196SHK1"/>
<feature type="domain" description="Cdc23" evidence="8">
    <location>
        <begin position="82"/>
        <end position="209"/>
    </location>
</feature>
<keyword evidence="10" id="KW-1185">Reference proteome</keyword>
<organism evidence="9 10">
    <name type="scientific">Blastocystis sp. subtype 1 (strain ATCC 50177 / NandII)</name>
    <dbReference type="NCBI Taxonomy" id="478820"/>
    <lineage>
        <taxon>Eukaryota</taxon>
        <taxon>Sar</taxon>
        <taxon>Stramenopiles</taxon>
        <taxon>Bigyra</taxon>
        <taxon>Opalozoa</taxon>
        <taxon>Opalinata</taxon>
        <taxon>Blastocystidae</taxon>
        <taxon>Blastocystis</taxon>
    </lineage>
</organism>
<gene>
    <name evidence="9" type="ORF">AV274_1781</name>
</gene>
<comment type="caution">
    <text evidence="9">The sequence shown here is derived from an EMBL/GenBank/DDBJ whole genome shotgun (WGS) entry which is preliminary data.</text>
</comment>
<dbReference type="EMBL" id="LXWW01000077">
    <property type="protein sequence ID" value="OAO16503.1"/>
    <property type="molecule type" value="Genomic_DNA"/>
</dbReference>
<keyword evidence="1" id="KW-0132">Cell division</keyword>
<dbReference type="InterPro" id="IPR007192">
    <property type="entry name" value="APC8"/>
</dbReference>
<evidence type="ECO:0000256" key="5">
    <source>
        <dbReference type="ARBA" id="ARBA00022803"/>
    </source>
</evidence>
<evidence type="ECO:0000256" key="7">
    <source>
        <dbReference type="PROSITE-ProRule" id="PRU00339"/>
    </source>
</evidence>
<evidence type="ECO:0000256" key="2">
    <source>
        <dbReference type="ARBA" id="ARBA00022737"/>
    </source>
</evidence>
<evidence type="ECO:0000256" key="4">
    <source>
        <dbReference type="ARBA" id="ARBA00022786"/>
    </source>
</evidence>
<sequence>MEVLRSADSRNVAKIHRPIPINPPMSEEERIAVMNIKSLYTREQYELIHAYERTKEVPSLSLPELFFYADSVYRLWNAQYSENPKNFLITTVETELCRRFEANQSNAFCSYVLGCIWKRKDDKRASSAFLASISQFPYFWSCWRALSDVVVTSADFNALSDSIDSSFILKYFFLLLTTNRLTQSSTPLSLHHTLASVFPSNAFLRLQLATYYYNHHLLASLEQTLHAFATPPTFTRADADAFVTLSCNLLYLQRDAAGLGALYQTLAREDPLLPSLPLVQGSYWSVLGQHEKAVLCMTEATEKTPSGTAWLLLGHEYVDLKNPKAAAACYQRAVRANPRDYRGYFALGRVYEAEGNGALAYYYLMRAVALQ</sequence>
<keyword evidence="3" id="KW-0498">Mitosis</keyword>
<dbReference type="GO" id="GO:0031145">
    <property type="term" value="P:anaphase-promoting complex-dependent catabolic process"/>
    <property type="evidence" value="ECO:0007669"/>
    <property type="project" value="TreeGrafter"/>
</dbReference>
<dbReference type="PROSITE" id="PS50005">
    <property type="entry name" value="TPR"/>
    <property type="match status" value="1"/>
</dbReference>
<feature type="repeat" description="TPR" evidence="7">
    <location>
        <begin position="307"/>
        <end position="340"/>
    </location>
</feature>
<reference evidence="9 10" key="1">
    <citation type="submission" date="2016-05" db="EMBL/GenBank/DDBJ databases">
        <title>Nuclear genome of Blastocystis sp. subtype 1 NandII.</title>
        <authorList>
            <person name="Gentekaki E."/>
            <person name="Curtis B."/>
            <person name="Stairs C."/>
            <person name="Eme L."/>
            <person name="Herman E."/>
            <person name="Klimes V."/>
            <person name="Arias M.C."/>
            <person name="Elias M."/>
            <person name="Hilliou F."/>
            <person name="Klute M."/>
            <person name="Malik S.-B."/>
            <person name="Pightling A."/>
            <person name="Rachubinski R."/>
            <person name="Salas D."/>
            <person name="Schlacht A."/>
            <person name="Suga H."/>
            <person name="Archibald J."/>
            <person name="Ball S.G."/>
            <person name="Clark G."/>
            <person name="Dacks J."/>
            <person name="Van Der Giezen M."/>
            <person name="Tsaousis A."/>
            <person name="Roger A."/>
        </authorList>
    </citation>
    <scope>NUCLEOTIDE SEQUENCE [LARGE SCALE GENOMIC DNA]</scope>
    <source>
        <strain evidence="10">ATCC 50177 / NandII</strain>
    </source>
</reference>
<evidence type="ECO:0000313" key="10">
    <source>
        <dbReference type="Proteomes" id="UP000078348"/>
    </source>
</evidence>
<dbReference type="Gene3D" id="1.25.40.10">
    <property type="entry name" value="Tetratricopeptide repeat domain"/>
    <property type="match status" value="2"/>
</dbReference>
<dbReference type="Proteomes" id="UP000078348">
    <property type="component" value="Unassembled WGS sequence"/>
</dbReference>
<dbReference type="Pfam" id="PF04049">
    <property type="entry name" value="ANAPC8"/>
    <property type="match status" value="1"/>
</dbReference>
<dbReference type="PANTHER" id="PTHR12558">
    <property type="entry name" value="CELL DIVISION CYCLE 16,23,27"/>
    <property type="match status" value="1"/>
</dbReference>
<dbReference type="AlphaFoldDB" id="A0A196SHK1"/>
<keyword evidence="4" id="KW-0833">Ubl conjugation pathway</keyword>
<dbReference type="PANTHER" id="PTHR12558:SF10">
    <property type="entry name" value="CELL DIVISION CYCLE PROTEIN 23 HOMOLOG"/>
    <property type="match status" value="1"/>
</dbReference>
<keyword evidence="5 7" id="KW-0802">TPR repeat</keyword>
<name>A0A196SHK1_BLAHN</name>
<evidence type="ECO:0000313" key="9">
    <source>
        <dbReference type="EMBL" id="OAO16503.1"/>
    </source>
</evidence>